<dbReference type="Pfam" id="PF01636">
    <property type="entry name" value="APH"/>
    <property type="match status" value="1"/>
</dbReference>
<dbReference type="Proteomes" id="UP000654108">
    <property type="component" value="Unassembled WGS sequence"/>
</dbReference>
<dbReference type="AlphaFoldDB" id="A0A927IRS8"/>
<dbReference type="InterPro" id="IPR011009">
    <property type="entry name" value="Kinase-like_dom_sf"/>
</dbReference>
<accession>A0A927IRS8</accession>
<feature type="domain" description="Aminoglycoside phosphotransferase" evidence="1">
    <location>
        <begin position="26"/>
        <end position="232"/>
    </location>
</feature>
<evidence type="ECO:0000313" key="2">
    <source>
        <dbReference type="EMBL" id="MBD8064729.1"/>
    </source>
</evidence>
<dbReference type="Gene3D" id="3.30.200.150">
    <property type="match status" value="1"/>
</dbReference>
<gene>
    <name evidence="2" type="ORF">IC608_04480</name>
</gene>
<dbReference type="SUPFAM" id="SSF56112">
    <property type="entry name" value="Protein kinase-like (PK-like)"/>
    <property type="match status" value="1"/>
</dbReference>
<comment type="caution">
    <text evidence="2">The sequence shown here is derived from an EMBL/GenBank/DDBJ whole genome shotgun (WGS) entry which is preliminary data.</text>
</comment>
<evidence type="ECO:0000259" key="1">
    <source>
        <dbReference type="Pfam" id="PF01636"/>
    </source>
</evidence>
<dbReference type="PANTHER" id="PTHR21310">
    <property type="entry name" value="AMINOGLYCOSIDE PHOSPHOTRANSFERASE-RELATED-RELATED"/>
    <property type="match status" value="1"/>
</dbReference>
<protein>
    <submittedName>
        <fullName evidence="2">Aminoglycoside phosphotransferase family protein</fullName>
    </submittedName>
</protein>
<dbReference type="RefSeq" id="WP_191772977.1">
    <property type="nucleotide sequence ID" value="NZ_JACYFU010000001.1"/>
</dbReference>
<name>A0A927IRS8_9HYPH</name>
<evidence type="ECO:0000313" key="3">
    <source>
        <dbReference type="Proteomes" id="UP000654108"/>
    </source>
</evidence>
<organism evidence="2 3">
    <name type="scientific">Devosia oryzisoli</name>
    <dbReference type="NCBI Taxonomy" id="2774138"/>
    <lineage>
        <taxon>Bacteria</taxon>
        <taxon>Pseudomonadati</taxon>
        <taxon>Pseudomonadota</taxon>
        <taxon>Alphaproteobacteria</taxon>
        <taxon>Hyphomicrobiales</taxon>
        <taxon>Devosiaceae</taxon>
        <taxon>Devosia</taxon>
    </lineage>
</organism>
<sequence>MDAKPDEGHARTAARQALGWPRVDSVRRFGTGTSFFVFEVVCGTQRAVVRMGIDAQRSVLKDGLELWQRLAPLDLPLPRIFADGTDQPLPFTVLERLPGVDLGAVIHTLGDRQLRHIAAAVAEAQHRVGSLGAGSSFGYAARPGDAPFARWDEVVAANLDRSRRRLAQHAVFSPDHADRLQAKLDDLRPAMARLPALPFLHDTTTKNVIIAPQGHLSGIVDVDDLCYGDPRYVIGLSRAALISLGQPFRYADFWLAASGLCEDTVSAFYTPLFLLDFMSEHGAAFNGNQPVSDAVERARIEGQFLAALEALS</sequence>
<dbReference type="EMBL" id="JACYFU010000001">
    <property type="protein sequence ID" value="MBD8064729.1"/>
    <property type="molecule type" value="Genomic_DNA"/>
</dbReference>
<reference evidence="2" key="1">
    <citation type="submission" date="2020-09" db="EMBL/GenBank/DDBJ databases">
        <title>Genome seq and assembly of Devosia sp.</title>
        <authorList>
            <person name="Chhetri G."/>
        </authorList>
    </citation>
    <scope>NUCLEOTIDE SEQUENCE</scope>
    <source>
        <strain evidence="2">PTR5</strain>
    </source>
</reference>
<dbReference type="InterPro" id="IPR002575">
    <property type="entry name" value="Aminoglycoside_PTrfase"/>
</dbReference>
<dbReference type="Gene3D" id="3.90.1200.10">
    <property type="match status" value="1"/>
</dbReference>
<dbReference type="InterPro" id="IPR051678">
    <property type="entry name" value="AGP_Transferase"/>
</dbReference>
<proteinExistence type="predicted"/>
<keyword evidence="3" id="KW-1185">Reference proteome</keyword>